<dbReference type="PANTHER" id="PTHR30154:SF34">
    <property type="entry name" value="TRANSCRIPTIONAL REGULATOR AZLB"/>
    <property type="match status" value="1"/>
</dbReference>
<dbReference type="PRINTS" id="PR00033">
    <property type="entry name" value="HTHASNC"/>
</dbReference>
<dbReference type="Gene3D" id="3.30.70.920">
    <property type="match status" value="1"/>
</dbReference>
<dbReference type="Pfam" id="PF01037">
    <property type="entry name" value="AsnC_trans_reg"/>
    <property type="match status" value="1"/>
</dbReference>
<dbReference type="SUPFAM" id="SSF46785">
    <property type="entry name" value="Winged helix' DNA-binding domain"/>
    <property type="match status" value="1"/>
</dbReference>
<dbReference type="InterPro" id="IPR000485">
    <property type="entry name" value="AsnC-type_HTH_dom"/>
</dbReference>
<feature type="domain" description="HTH asnC-type" evidence="4">
    <location>
        <begin position="6"/>
        <end position="67"/>
    </location>
</feature>
<dbReference type="PROSITE" id="PS50956">
    <property type="entry name" value="HTH_ASNC_2"/>
    <property type="match status" value="1"/>
</dbReference>
<keyword evidence="1" id="KW-0805">Transcription regulation</keyword>
<sequence length="160" mass="18134">MKEPQFDEFEIRMLRSLQDNGRIPVTDLAQSVGLSATPCARRFEALQESGAIKGFAAIIDRKAIGLMVEVFIQVRLNTHSDDSPERFIAEIQRLDEVSSCWTMTGTHDFLLHVMVPDVDDLNAFVMHRLMRLKGVRDVHTQLVLQNIKGPGKIPLDHLKK</sequence>
<evidence type="ECO:0000259" key="4">
    <source>
        <dbReference type="PROSITE" id="PS50956"/>
    </source>
</evidence>
<dbReference type="PANTHER" id="PTHR30154">
    <property type="entry name" value="LEUCINE-RESPONSIVE REGULATORY PROTEIN"/>
    <property type="match status" value="1"/>
</dbReference>
<protein>
    <submittedName>
        <fullName evidence="5">Lrp/AsnC family leucine-responsive transcriptional regulator</fullName>
    </submittedName>
</protein>
<dbReference type="Proteomes" id="UP001237780">
    <property type="component" value="Unassembled WGS sequence"/>
</dbReference>
<keyword evidence="2" id="KW-0238">DNA-binding</keyword>
<dbReference type="InterPro" id="IPR036390">
    <property type="entry name" value="WH_DNA-bd_sf"/>
</dbReference>
<evidence type="ECO:0000256" key="3">
    <source>
        <dbReference type="ARBA" id="ARBA00023163"/>
    </source>
</evidence>
<dbReference type="RefSeq" id="WP_307282328.1">
    <property type="nucleotide sequence ID" value="NZ_JAUSZT010000003.1"/>
</dbReference>
<organism evidence="5 6">
    <name type="scientific">Phyllobacterium ifriqiyense</name>
    <dbReference type="NCBI Taxonomy" id="314238"/>
    <lineage>
        <taxon>Bacteria</taxon>
        <taxon>Pseudomonadati</taxon>
        <taxon>Pseudomonadota</taxon>
        <taxon>Alphaproteobacteria</taxon>
        <taxon>Hyphomicrobiales</taxon>
        <taxon>Phyllobacteriaceae</taxon>
        <taxon>Phyllobacterium</taxon>
    </lineage>
</organism>
<keyword evidence="3" id="KW-0804">Transcription</keyword>
<gene>
    <name evidence="5" type="ORF">QFZ34_003090</name>
</gene>
<proteinExistence type="predicted"/>
<dbReference type="SMART" id="SM00344">
    <property type="entry name" value="HTH_ASNC"/>
    <property type="match status" value="1"/>
</dbReference>
<dbReference type="EMBL" id="JAUSZT010000003">
    <property type="protein sequence ID" value="MDQ0997908.1"/>
    <property type="molecule type" value="Genomic_DNA"/>
</dbReference>
<evidence type="ECO:0000256" key="2">
    <source>
        <dbReference type="ARBA" id="ARBA00023125"/>
    </source>
</evidence>
<dbReference type="InterPro" id="IPR019888">
    <property type="entry name" value="Tscrpt_reg_AsnC-like"/>
</dbReference>
<comment type="caution">
    <text evidence="5">The sequence shown here is derived from an EMBL/GenBank/DDBJ whole genome shotgun (WGS) entry which is preliminary data.</text>
</comment>
<keyword evidence="6" id="KW-1185">Reference proteome</keyword>
<dbReference type="Pfam" id="PF13412">
    <property type="entry name" value="HTH_24"/>
    <property type="match status" value="1"/>
</dbReference>
<reference evidence="5 6" key="1">
    <citation type="submission" date="2023-07" db="EMBL/GenBank/DDBJ databases">
        <title>Comparative genomics of wheat-associated soil bacteria to identify genetic determinants of phenazine resistance.</title>
        <authorList>
            <person name="Mouncey N."/>
        </authorList>
    </citation>
    <scope>NUCLEOTIDE SEQUENCE [LARGE SCALE GENOMIC DNA]</scope>
    <source>
        <strain evidence="5 6">W4I11</strain>
    </source>
</reference>
<name>A0ABU0SAW4_9HYPH</name>
<accession>A0ABU0SAW4</accession>
<evidence type="ECO:0000256" key="1">
    <source>
        <dbReference type="ARBA" id="ARBA00023015"/>
    </source>
</evidence>
<evidence type="ECO:0000313" key="5">
    <source>
        <dbReference type="EMBL" id="MDQ0997908.1"/>
    </source>
</evidence>
<dbReference type="SUPFAM" id="SSF54909">
    <property type="entry name" value="Dimeric alpha+beta barrel"/>
    <property type="match status" value="1"/>
</dbReference>
<dbReference type="InterPro" id="IPR011008">
    <property type="entry name" value="Dimeric_a/b-barrel"/>
</dbReference>
<dbReference type="Gene3D" id="1.10.10.10">
    <property type="entry name" value="Winged helix-like DNA-binding domain superfamily/Winged helix DNA-binding domain"/>
    <property type="match status" value="1"/>
</dbReference>
<dbReference type="InterPro" id="IPR036388">
    <property type="entry name" value="WH-like_DNA-bd_sf"/>
</dbReference>
<evidence type="ECO:0000313" key="6">
    <source>
        <dbReference type="Proteomes" id="UP001237780"/>
    </source>
</evidence>
<dbReference type="InterPro" id="IPR019887">
    <property type="entry name" value="Tscrpt_reg_AsnC/Lrp_C"/>
</dbReference>